<proteinExistence type="predicted"/>
<keyword evidence="1" id="KW-0812">Transmembrane</keyword>
<evidence type="ECO:0000256" key="1">
    <source>
        <dbReference type="SAM" id="Phobius"/>
    </source>
</evidence>
<feature type="transmembrane region" description="Helical" evidence="1">
    <location>
        <begin position="12"/>
        <end position="30"/>
    </location>
</feature>
<name>A0A840AXV0_9SPHN</name>
<organism evidence="2 3">
    <name type="scientific">Sphingorhabdus rigui</name>
    <dbReference type="NCBI Taxonomy" id="1282858"/>
    <lineage>
        <taxon>Bacteria</taxon>
        <taxon>Pseudomonadati</taxon>
        <taxon>Pseudomonadota</taxon>
        <taxon>Alphaproteobacteria</taxon>
        <taxon>Sphingomonadales</taxon>
        <taxon>Sphingomonadaceae</taxon>
        <taxon>Sphingorhabdus</taxon>
    </lineage>
</organism>
<keyword evidence="3" id="KW-1185">Reference proteome</keyword>
<dbReference type="AlphaFoldDB" id="A0A840AXV0"/>
<keyword evidence="1" id="KW-0472">Membrane</keyword>
<dbReference type="Proteomes" id="UP000581447">
    <property type="component" value="Unassembled WGS sequence"/>
</dbReference>
<gene>
    <name evidence="2" type="ORF">GGR91_001461</name>
</gene>
<keyword evidence="1" id="KW-1133">Transmembrane helix</keyword>
<dbReference type="RefSeq" id="WP_183941438.1">
    <property type="nucleotide sequence ID" value="NZ_BAABBG010000002.1"/>
</dbReference>
<sequence>MITQFSGPIRYFVMVYFARFALGMISEFRVTPAVGLSAALLMEMPVMAIVSFFSARFVLDRAPDTKTPSDFLFIGCTAFVLLLIAEETMARILSDSSVFTLWAGLSPFAALTNATVLGLFMLMPLIVGLKRNPAVPS</sequence>
<protein>
    <submittedName>
        <fullName evidence="2">Na+-translocating ferredoxin:NAD+ oxidoreductase RnfA subunit</fullName>
    </submittedName>
</protein>
<dbReference type="EMBL" id="JACIEA010000001">
    <property type="protein sequence ID" value="MBB3943239.1"/>
    <property type="molecule type" value="Genomic_DNA"/>
</dbReference>
<feature type="transmembrane region" description="Helical" evidence="1">
    <location>
        <begin position="36"/>
        <end position="59"/>
    </location>
</feature>
<feature type="transmembrane region" description="Helical" evidence="1">
    <location>
        <begin position="71"/>
        <end position="93"/>
    </location>
</feature>
<accession>A0A840AXV0</accession>
<reference evidence="2 3" key="1">
    <citation type="submission" date="2020-08" db="EMBL/GenBank/DDBJ databases">
        <title>Genomic Encyclopedia of Type Strains, Phase IV (KMG-IV): sequencing the most valuable type-strain genomes for metagenomic binning, comparative biology and taxonomic classification.</title>
        <authorList>
            <person name="Goeker M."/>
        </authorList>
    </citation>
    <scope>NUCLEOTIDE SEQUENCE [LARGE SCALE GENOMIC DNA]</scope>
    <source>
        <strain evidence="2 3">DSM 29050</strain>
    </source>
</reference>
<evidence type="ECO:0000313" key="3">
    <source>
        <dbReference type="Proteomes" id="UP000581447"/>
    </source>
</evidence>
<evidence type="ECO:0000313" key="2">
    <source>
        <dbReference type="EMBL" id="MBB3943239.1"/>
    </source>
</evidence>
<feature type="transmembrane region" description="Helical" evidence="1">
    <location>
        <begin position="99"/>
        <end position="122"/>
    </location>
</feature>
<comment type="caution">
    <text evidence="2">The sequence shown here is derived from an EMBL/GenBank/DDBJ whole genome shotgun (WGS) entry which is preliminary data.</text>
</comment>